<feature type="chain" id="PRO_5025472457" description="Ecp2 effector protein domain-containing protein" evidence="1">
    <location>
        <begin position="20"/>
        <end position="107"/>
    </location>
</feature>
<evidence type="ECO:0008006" key="4">
    <source>
        <dbReference type="Google" id="ProtNLM"/>
    </source>
</evidence>
<feature type="signal peptide" evidence="1">
    <location>
        <begin position="1"/>
        <end position="19"/>
    </location>
</feature>
<dbReference type="AlphaFoldDB" id="A0A6A5K3P2"/>
<keyword evidence="1" id="KW-0732">Signal</keyword>
<dbReference type="Proteomes" id="UP000800040">
    <property type="component" value="Unassembled WGS sequence"/>
</dbReference>
<accession>A0A6A5K3P2</accession>
<name>A0A6A5K3P2_9PLEO</name>
<dbReference type="OrthoDB" id="3793110at2759"/>
<evidence type="ECO:0000313" key="3">
    <source>
        <dbReference type="Proteomes" id="UP000800040"/>
    </source>
</evidence>
<protein>
    <recommendedName>
        <fullName evidence="4">Ecp2 effector protein domain-containing protein</fullName>
    </recommendedName>
</protein>
<keyword evidence="3" id="KW-1185">Reference proteome</keyword>
<gene>
    <name evidence="2" type="ORF">BDW02DRAFT_581314</name>
</gene>
<proteinExistence type="predicted"/>
<evidence type="ECO:0000313" key="2">
    <source>
        <dbReference type="EMBL" id="KAF1832305.1"/>
    </source>
</evidence>
<dbReference type="EMBL" id="ML975341">
    <property type="protein sequence ID" value="KAF1832305.1"/>
    <property type="molecule type" value="Genomic_DNA"/>
</dbReference>
<evidence type="ECO:0000256" key="1">
    <source>
        <dbReference type="SAM" id="SignalP"/>
    </source>
</evidence>
<reference evidence="2" key="1">
    <citation type="submission" date="2020-01" db="EMBL/GenBank/DDBJ databases">
        <authorList>
            <consortium name="DOE Joint Genome Institute"/>
            <person name="Haridas S."/>
            <person name="Albert R."/>
            <person name="Binder M."/>
            <person name="Bloem J."/>
            <person name="Labutti K."/>
            <person name="Salamov A."/>
            <person name="Andreopoulos B."/>
            <person name="Baker S.E."/>
            <person name="Barry K."/>
            <person name="Bills G."/>
            <person name="Bluhm B.H."/>
            <person name="Cannon C."/>
            <person name="Castanera R."/>
            <person name="Culley D.E."/>
            <person name="Daum C."/>
            <person name="Ezra D."/>
            <person name="Gonzalez J.B."/>
            <person name="Henrissat B."/>
            <person name="Kuo A."/>
            <person name="Liang C."/>
            <person name="Lipzen A."/>
            <person name="Lutzoni F."/>
            <person name="Magnuson J."/>
            <person name="Mondo S."/>
            <person name="Nolan M."/>
            <person name="Ohm R."/>
            <person name="Pangilinan J."/>
            <person name="Park H.-J."/>
            <person name="Ramirez L."/>
            <person name="Alfaro M."/>
            <person name="Sun H."/>
            <person name="Tritt A."/>
            <person name="Yoshinaga Y."/>
            <person name="Zwiers L.-H."/>
            <person name="Turgeon B.G."/>
            <person name="Goodwin S.B."/>
            <person name="Spatafora J.W."/>
            <person name="Crous P.W."/>
            <person name="Grigoriev I.V."/>
        </authorList>
    </citation>
    <scope>NUCLEOTIDE SEQUENCE</scope>
    <source>
        <strain evidence="2">P77</strain>
    </source>
</reference>
<sequence length="107" mass="11607">MLSKLSFIALLAATTFASALPADSQNSVSRRQKDWDICGHDDQEFFCTGSVLGWHNVKMENLQATGHKVILYSDGGCLDQIGEAFTDDTCYSAPTNTVISAYAIVLV</sequence>
<organism evidence="2 3">
    <name type="scientific">Decorospora gaudefroyi</name>
    <dbReference type="NCBI Taxonomy" id="184978"/>
    <lineage>
        <taxon>Eukaryota</taxon>
        <taxon>Fungi</taxon>
        <taxon>Dikarya</taxon>
        <taxon>Ascomycota</taxon>
        <taxon>Pezizomycotina</taxon>
        <taxon>Dothideomycetes</taxon>
        <taxon>Pleosporomycetidae</taxon>
        <taxon>Pleosporales</taxon>
        <taxon>Pleosporineae</taxon>
        <taxon>Pleosporaceae</taxon>
        <taxon>Decorospora</taxon>
    </lineage>
</organism>